<dbReference type="SUPFAM" id="SSF54427">
    <property type="entry name" value="NTF2-like"/>
    <property type="match status" value="1"/>
</dbReference>
<dbReference type="AlphaFoldDB" id="A0A9X3AR80"/>
<protein>
    <submittedName>
        <fullName evidence="1">Ester cyclase</fullName>
    </submittedName>
</protein>
<dbReference type="PANTHER" id="PTHR38436:SF1">
    <property type="entry name" value="ESTER CYCLASE"/>
    <property type="match status" value="1"/>
</dbReference>
<dbReference type="InterPro" id="IPR032710">
    <property type="entry name" value="NTF2-like_dom_sf"/>
</dbReference>
<dbReference type="RefSeq" id="WP_260974417.1">
    <property type="nucleotide sequence ID" value="NZ_JAOANI010000002.1"/>
</dbReference>
<dbReference type="InterPro" id="IPR009959">
    <property type="entry name" value="Cyclase_SnoaL-like"/>
</dbReference>
<proteinExistence type="predicted"/>
<sequence length="145" mass="16358">MSDHNKQLVEHFINLSWNTGRFNLLRQIVTPDFVYHTTFAEGFKDVDSFVEYVKQIRTAIVDLDVSIEEIMAEGDRVITISTFSGSFQKPLFGFPPNNKVIGFSAVSTWEIRRGRVCSQNTLVDLAGLQRQMAQNWGNGTVRAAG</sequence>
<evidence type="ECO:0000313" key="1">
    <source>
        <dbReference type="EMBL" id="MCT7357483.1"/>
    </source>
</evidence>
<gene>
    <name evidence="1" type="ORF">NYR02_00410</name>
</gene>
<name>A0A9X3AR80_9GAMM</name>
<evidence type="ECO:0000313" key="2">
    <source>
        <dbReference type="Proteomes" id="UP001147830"/>
    </source>
</evidence>
<accession>A0A9X3AR80</accession>
<organism evidence="1 2">
    <name type="scientific">Thalassolituus pacificus</name>
    <dbReference type="NCBI Taxonomy" id="2975440"/>
    <lineage>
        <taxon>Bacteria</taxon>
        <taxon>Pseudomonadati</taxon>
        <taxon>Pseudomonadota</taxon>
        <taxon>Gammaproteobacteria</taxon>
        <taxon>Oceanospirillales</taxon>
        <taxon>Oceanospirillaceae</taxon>
        <taxon>Thalassolituus</taxon>
    </lineage>
</organism>
<dbReference type="GO" id="GO:0030638">
    <property type="term" value="P:polyketide metabolic process"/>
    <property type="evidence" value="ECO:0007669"/>
    <property type="project" value="InterPro"/>
</dbReference>
<dbReference type="Proteomes" id="UP001147830">
    <property type="component" value="Unassembled WGS sequence"/>
</dbReference>
<comment type="caution">
    <text evidence="1">The sequence shown here is derived from an EMBL/GenBank/DDBJ whole genome shotgun (WGS) entry which is preliminary data.</text>
</comment>
<dbReference type="Pfam" id="PF07366">
    <property type="entry name" value="SnoaL"/>
    <property type="match status" value="1"/>
</dbReference>
<keyword evidence="2" id="KW-1185">Reference proteome</keyword>
<dbReference type="Gene3D" id="3.10.450.50">
    <property type="match status" value="1"/>
</dbReference>
<dbReference type="EMBL" id="JAOANI010000002">
    <property type="protein sequence ID" value="MCT7357483.1"/>
    <property type="molecule type" value="Genomic_DNA"/>
</dbReference>
<dbReference type="PANTHER" id="PTHR38436">
    <property type="entry name" value="POLYKETIDE CYCLASE SNOAL-LIKE DOMAIN"/>
    <property type="match status" value="1"/>
</dbReference>
<reference evidence="1" key="1">
    <citation type="journal article" date="2022" name="Front. Microbiol.">
        <title>Genome-based taxonomic rearrangement of Oceanobacter-related bacteria including the description of Thalassolituus hydrocarbonoclasticus sp. nov. and Thalassolituus pacificus sp. nov. and emended description of the genus Thalassolituus.</title>
        <authorList>
            <person name="Dong C."/>
            <person name="Wei L."/>
            <person name="Wang J."/>
            <person name="Lai Q."/>
            <person name="Huang Z."/>
            <person name="Shao Z."/>
        </authorList>
    </citation>
    <scope>NUCLEOTIDE SEQUENCE</scope>
    <source>
        <strain evidence="1">59MF3M-4</strain>
    </source>
</reference>
<reference evidence="1" key="2">
    <citation type="submission" date="2022-08" db="EMBL/GenBank/DDBJ databases">
        <authorList>
            <person name="Dong C."/>
        </authorList>
    </citation>
    <scope>NUCLEOTIDE SEQUENCE</scope>
    <source>
        <strain evidence="1">59MF3M-4</strain>
    </source>
</reference>